<evidence type="ECO:0000256" key="4">
    <source>
        <dbReference type="ARBA" id="ARBA00022692"/>
    </source>
</evidence>
<organism evidence="12 13">
    <name type="scientific">Brachionus plicatilis</name>
    <name type="common">Marine rotifer</name>
    <name type="synonym">Brachionus muelleri</name>
    <dbReference type="NCBI Taxonomy" id="10195"/>
    <lineage>
        <taxon>Eukaryota</taxon>
        <taxon>Metazoa</taxon>
        <taxon>Spiralia</taxon>
        <taxon>Gnathifera</taxon>
        <taxon>Rotifera</taxon>
        <taxon>Eurotatoria</taxon>
        <taxon>Monogononta</taxon>
        <taxon>Pseudotrocha</taxon>
        <taxon>Ploima</taxon>
        <taxon>Brachionidae</taxon>
        <taxon>Brachionus</taxon>
    </lineage>
</organism>
<keyword evidence="2 11" id="KW-0813">Transport</keyword>
<name>A0A3M7PIG0_BRAPC</name>
<dbReference type="Proteomes" id="UP000276133">
    <property type="component" value="Unassembled WGS sequence"/>
</dbReference>
<dbReference type="Gene3D" id="2.60.470.10">
    <property type="entry name" value="Acid-sensing ion channels like domains"/>
    <property type="match status" value="1"/>
</dbReference>
<evidence type="ECO:0000256" key="5">
    <source>
        <dbReference type="ARBA" id="ARBA00022989"/>
    </source>
</evidence>
<comment type="subcellular location">
    <subcellularLocation>
        <location evidence="1">Membrane</location>
        <topology evidence="1">Multi-pass membrane protein</topology>
    </subcellularLocation>
</comment>
<accession>A0A3M7PIG0</accession>
<feature type="non-terminal residue" evidence="12">
    <location>
        <position position="1"/>
    </location>
</feature>
<comment type="caution">
    <text evidence="12">The sequence shown here is derived from an EMBL/GenBank/DDBJ whole genome shotgun (WGS) entry which is preliminary data.</text>
</comment>
<evidence type="ECO:0000256" key="1">
    <source>
        <dbReference type="ARBA" id="ARBA00004141"/>
    </source>
</evidence>
<dbReference type="GO" id="GO:0015280">
    <property type="term" value="F:ligand-gated sodium channel activity"/>
    <property type="evidence" value="ECO:0007669"/>
    <property type="project" value="TreeGrafter"/>
</dbReference>
<evidence type="ECO:0000313" key="12">
    <source>
        <dbReference type="EMBL" id="RMZ98490.1"/>
    </source>
</evidence>
<evidence type="ECO:0000256" key="8">
    <source>
        <dbReference type="ARBA" id="ARBA00023136"/>
    </source>
</evidence>
<keyword evidence="3 11" id="KW-0894">Sodium channel</keyword>
<dbReference type="EMBL" id="REGN01010744">
    <property type="protein sequence ID" value="RMZ98490.1"/>
    <property type="molecule type" value="Genomic_DNA"/>
</dbReference>
<evidence type="ECO:0000256" key="11">
    <source>
        <dbReference type="RuleBase" id="RU000679"/>
    </source>
</evidence>
<evidence type="ECO:0000256" key="9">
    <source>
        <dbReference type="ARBA" id="ARBA00023201"/>
    </source>
</evidence>
<keyword evidence="4 11" id="KW-0812">Transmembrane</keyword>
<keyword evidence="13" id="KW-1185">Reference proteome</keyword>
<dbReference type="InterPro" id="IPR001873">
    <property type="entry name" value="ENaC"/>
</dbReference>
<evidence type="ECO:0000256" key="3">
    <source>
        <dbReference type="ARBA" id="ARBA00022461"/>
    </source>
</evidence>
<sequence length="446" mass="51266">IWMKIPNAAKIRKIPSVINDKVTNMLIYLENATHEKQILTNIIALSSLFCQKNFLTKSKMNCLCALRATHNEKRMSGFINHSNKLNIFYFLSKNESDKTGNIRISINYYLKVLNEICLNTWATKHLSVLGSASYCIFNLALILENYFDYNITNERMASIQFPTVSFCNKNPLNLQKTQSKTLHYLDLIQAFNLAKVYNNTFSLMKETNFIISIDIIDYSFDLDEMLINCELNGITCNKNDFEHFMLPEFGNCYKFNSGKNLLGNKIEIQNSSIPGKQNGLRLELFTGFLDQDLDLIRSSGIHLFIHNHSTVIFNEFDSINLPNGFETDIVVSQQHSYKLSKPYSNCIKDPASFNSFQSDLYRKSIELYGRYQQKTCLIMCYHEFIKETFGCYYPGAIGASSSTLCEYQVFLLATNAYKNFSNSGQSSKCFDMCPNECETIKVWPKV</sequence>
<protein>
    <submittedName>
        <fullName evidence="12">Amiloride-sensitive sodium channel subunit delta</fullName>
    </submittedName>
</protein>
<keyword evidence="5" id="KW-1133">Transmembrane helix</keyword>
<evidence type="ECO:0000256" key="10">
    <source>
        <dbReference type="ARBA" id="ARBA00023303"/>
    </source>
</evidence>
<keyword evidence="8" id="KW-0472">Membrane</keyword>
<dbReference type="PANTHER" id="PTHR11690:SF248">
    <property type="entry name" value="PICKPOCKET 17, ISOFORM A"/>
    <property type="match status" value="1"/>
</dbReference>
<dbReference type="Pfam" id="PF00858">
    <property type="entry name" value="ASC"/>
    <property type="match status" value="1"/>
</dbReference>
<reference evidence="12 13" key="1">
    <citation type="journal article" date="2018" name="Sci. Rep.">
        <title>Genomic signatures of local adaptation to the degree of environmental predictability in rotifers.</title>
        <authorList>
            <person name="Franch-Gras L."/>
            <person name="Hahn C."/>
            <person name="Garcia-Roger E.M."/>
            <person name="Carmona M.J."/>
            <person name="Serra M."/>
            <person name="Gomez A."/>
        </authorList>
    </citation>
    <scope>NUCLEOTIDE SEQUENCE [LARGE SCALE GENOMIC DNA]</scope>
    <source>
        <strain evidence="12">HYR1</strain>
    </source>
</reference>
<gene>
    <name evidence="12" type="ORF">BpHYR1_033811</name>
</gene>
<dbReference type="PANTHER" id="PTHR11690">
    <property type="entry name" value="AMILORIDE-SENSITIVE SODIUM CHANNEL-RELATED"/>
    <property type="match status" value="1"/>
</dbReference>
<keyword evidence="6" id="KW-0915">Sodium</keyword>
<proteinExistence type="inferred from homology"/>
<evidence type="ECO:0000313" key="13">
    <source>
        <dbReference type="Proteomes" id="UP000276133"/>
    </source>
</evidence>
<evidence type="ECO:0000256" key="6">
    <source>
        <dbReference type="ARBA" id="ARBA00023053"/>
    </source>
</evidence>
<dbReference type="AlphaFoldDB" id="A0A3M7PIG0"/>
<evidence type="ECO:0000256" key="7">
    <source>
        <dbReference type="ARBA" id="ARBA00023065"/>
    </source>
</evidence>
<keyword evidence="9 11" id="KW-0739">Sodium transport</keyword>
<dbReference type="GO" id="GO:0005886">
    <property type="term" value="C:plasma membrane"/>
    <property type="evidence" value="ECO:0007669"/>
    <property type="project" value="TreeGrafter"/>
</dbReference>
<evidence type="ECO:0000256" key="2">
    <source>
        <dbReference type="ARBA" id="ARBA00022448"/>
    </source>
</evidence>
<keyword evidence="10 11" id="KW-0407">Ion channel</keyword>
<keyword evidence="7 11" id="KW-0406">Ion transport</keyword>
<comment type="similarity">
    <text evidence="11">Belongs to the amiloride-sensitive sodium channel (TC 1.A.6) family.</text>
</comment>